<organism evidence="1 2">
    <name type="scientific">Phytophthora palmivora</name>
    <dbReference type="NCBI Taxonomy" id="4796"/>
    <lineage>
        <taxon>Eukaryota</taxon>
        <taxon>Sar</taxon>
        <taxon>Stramenopiles</taxon>
        <taxon>Oomycota</taxon>
        <taxon>Peronosporomycetes</taxon>
        <taxon>Peronosporales</taxon>
        <taxon>Peronosporaceae</taxon>
        <taxon>Phytophthora</taxon>
    </lineage>
</organism>
<proteinExistence type="predicted"/>
<gene>
    <name evidence="1" type="ORF">PHPALM_21038</name>
</gene>
<accession>A0A2P4XDB7</accession>
<evidence type="ECO:0000313" key="1">
    <source>
        <dbReference type="EMBL" id="POM63543.1"/>
    </source>
</evidence>
<comment type="caution">
    <text evidence="1">The sequence shown here is derived from an EMBL/GenBank/DDBJ whole genome shotgun (WGS) entry which is preliminary data.</text>
</comment>
<dbReference type="Proteomes" id="UP000237271">
    <property type="component" value="Unassembled WGS sequence"/>
</dbReference>
<keyword evidence="2" id="KW-1185">Reference proteome</keyword>
<evidence type="ECO:0000313" key="2">
    <source>
        <dbReference type="Proteomes" id="UP000237271"/>
    </source>
</evidence>
<name>A0A2P4XDB7_9STRA</name>
<dbReference type="EMBL" id="NCKW01011417">
    <property type="protein sequence ID" value="POM63543.1"/>
    <property type="molecule type" value="Genomic_DNA"/>
</dbReference>
<reference evidence="1 2" key="1">
    <citation type="journal article" date="2017" name="Genome Biol. Evol.">
        <title>Phytophthora megakarya and P. palmivora, closely related causal agents of cacao black pod rot, underwent increases in genome sizes and gene numbers by different mechanisms.</title>
        <authorList>
            <person name="Ali S.S."/>
            <person name="Shao J."/>
            <person name="Lary D.J."/>
            <person name="Kronmiller B."/>
            <person name="Shen D."/>
            <person name="Strem M.D."/>
            <person name="Amoako-Attah I."/>
            <person name="Akrofi A.Y."/>
            <person name="Begoude B.A."/>
            <person name="Ten Hoopen G.M."/>
            <person name="Coulibaly K."/>
            <person name="Kebe B.I."/>
            <person name="Melnick R.L."/>
            <person name="Guiltinan M.J."/>
            <person name="Tyler B.M."/>
            <person name="Meinhardt L.W."/>
            <person name="Bailey B.A."/>
        </authorList>
    </citation>
    <scope>NUCLEOTIDE SEQUENCE [LARGE SCALE GENOMIC DNA]</scope>
    <source>
        <strain evidence="2">sbr112.9</strain>
    </source>
</reference>
<dbReference type="OrthoDB" id="128521at2759"/>
<protein>
    <submittedName>
        <fullName evidence="1">Uncharacterized protein</fullName>
    </submittedName>
</protein>
<dbReference type="AlphaFoldDB" id="A0A2P4XDB7"/>
<sequence length="240" mass="27295">MAAQQRSWRRIQLVQTMKQTPNRSHNLHVLNPTKKLANSVMIKVSGNITRVERQKLNRADLKQKVQETLIEYNKGMKLRTLFRENDICDVVTSIMGIKPGVNEAVSFITAFQVKAMTTSIVSQWKEDVEFVPNRVQYRLPESVVDNAPEKLRSGLAKDELDELDSDGECTVASIYSRPAGSHEMAVEFTKCLSERGDLLCMVRREIKQHIGHPVRPHIVLLETRPSKSLLGFGFDLCYSD</sequence>